<dbReference type="Pfam" id="PF01476">
    <property type="entry name" value="LysM"/>
    <property type="match status" value="4"/>
</dbReference>
<organism evidence="4 5">
    <name type="scientific">Heliorestis convoluta</name>
    <dbReference type="NCBI Taxonomy" id="356322"/>
    <lineage>
        <taxon>Bacteria</taxon>
        <taxon>Bacillati</taxon>
        <taxon>Bacillota</taxon>
        <taxon>Clostridia</taxon>
        <taxon>Eubacteriales</taxon>
        <taxon>Heliobacteriaceae</taxon>
        <taxon>Heliorestis</taxon>
    </lineage>
</organism>
<dbReference type="PANTHER" id="PTHR33734:SF22">
    <property type="entry name" value="MEMBRANE-BOUND LYTIC MUREIN TRANSGLYCOSYLASE D"/>
    <property type="match status" value="1"/>
</dbReference>
<evidence type="ECO:0000256" key="1">
    <source>
        <dbReference type="SAM" id="MobiDB-lite"/>
    </source>
</evidence>
<dbReference type="SUPFAM" id="SSF54106">
    <property type="entry name" value="LysM domain"/>
    <property type="match status" value="4"/>
</dbReference>
<feature type="domain" description="LysM" evidence="3">
    <location>
        <begin position="81"/>
        <end position="124"/>
    </location>
</feature>
<accession>A0A5Q2MYA4</accession>
<dbReference type="SMART" id="SM00257">
    <property type="entry name" value="LysM"/>
    <property type="match status" value="4"/>
</dbReference>
<dbReference type="Proteomes" id="UP000366051">
    <property type="component" value="Chromosome"/>
</dbReference>
<evidence type="ECO:0000313" key="4">
    <source>
        <dbReference type="EMBL" id="QGG47874.1"/>
    </source>
</evidence>
<feature type="chain" id="PRO_5038496261" evidence="2">
    <location>
        <begin position="28"/>
        <end position="412"/>
    </location>
</feature>
<name>A0A5Q2MYA4_9FIRM</name>
<dbReference type="GO" id="GO:0008932">
    <property type="term" value="F:lytic endotransglycosylase activity"/>
    <property type="evidence" value="ECO:0007669"/>
    <property type="project" value="TreeGrafter"/>
</dbReference>
<evidence type="ECO:0000259" key="3">
    <source>
        <dbReference type="PROSITE" id="PS51782"/>
    </source>
</evidence>
<feature type="domain" description="LysM" evidence="3">
    <location>
        <begin position="138"/>
        <end position="181"/>
    </location>
</feature>
<dbReference type="PANTHER" id="PTHR33734">
    <property type="entry name" value="LYSM DOMAIN-CONTAINING GPI-ANCHORED PROTEIN 2"/>
    <property type="match status" value="1"/>
</dbReference>
<dbReference type="Gene3D" id="3.10.350.10">
    <property type="entry name" value="LysM domain"/>
    <property type="match status" value="4"/>
</dbReference>
<keyword evidence="5" id="KW-1185">Reference proteome</keyword>
<dbReference type="EMBL" id="CP045875">
    <property type="protein sequence ID" value="QGG47874.1"/>
    <property type="molecule type" value="Genomic_DNA"/>
</dbReference>
<evidence type="ECO:0000256" key="2">
    <source>
        <dbReference type="SAM" id="SignalP"/>
    </source>
</evidence>
<reference evidence="5" key="1">
    <citation type="submission" date="2019-11" db="EMBL/GenBank/DDBJ databases">
        <title>Genome sequence of Heliorestis convoluta strain HH, an alkaliphilic and minimalistic phototrophic bacterium from a soda lake in Egypt.</title>
        <authorList>
            <person name="Dewey E.D."/>
            <person name="Stokes L.M."/>
            <person name="Burchell B.M."/>
            <person name="Shaffer K.N."/>
            <person name="Huntington A.M."/>
            <person name="Baker J.M."/>
            <person name="Nadendla S."/>
            <person name="Giglio M.G."/>
            <person name="Touchman J.W."/>
            <person name="Blankenship R.E."/>
            <person name="Madigan M.T."/>
            <person name="Sattley W.M."/>
        </authorList>
    </citation>
    <scope>NUCLEOTIDE SEQUENCE [LARGE SCALE GENOMIC DNA]</scope>
    <source>
        <strain evidence="5">HH</strain>
    </source>
</reference>
<evidence type="ECO:0000313" key="5">
    <source>
        <dbReference type="Proteomes" id="UP000366051"/>
    </source>
</evidence>
<feature type="domain" description="LysM" evidence="3">
    <location>
        <begin position="214"/>
        <end position="258"/>
    </location>
</feature>
<sequence>MEKGTKRLLIGMTLSAFLLGAPAMMTAKTAVPSTYTVEAGDSLWKISRTFNMTIDEIKSLNQLQHDFIYVGQILKLRNQVMSHTVQPGDTLWILSNQYGLTIEKLKNINQLTSDEIRPGQVLLLQEGDLPANNSGNTHSYVVQPNDSLWKISMQFNVTIDEIRSLNKLTNDTVWVGQKLLIPQGNGSSYSAPPAAPSPSPSRGDRESVTQWPAVTYTVLPGDTGSSIARRFGVAVHDLLRYNYMEPHEWFNAGEKIAISGYAPRLYTVTPGQHKAPAQVGTVVDWFLEGKYLLRRNDIFTVVDIETNKRFQVKMMGGYNHADVEPLTMQDTAIMREIFNQQWTWTPRAIVIFKDGMNIAGSLSGMPHSFNTIHNNGVTGHFDIYLLNSTAHGSASDVYIRQHHDMIQKAGGR</sequence>
<dbReference type="PROSITE" id="PS51782">
    <property type="entry name" value="LYSM"/>
    <property type="match status" value="4"/>
</dbReference>
<dbReference type="InterPro" id="IPR018392">
    <property type="entry name" value="LysM"/>
</dbReference>
<gene>
    <name evidence="4" type="ORF">FTV88_1776</name>
</gene>
<dbReference type="KEGG" id="hcv:FTV88_1776"/>
<dbReference type="OrthoDB" id="529831at2"/>
<feature type="region of interest" description="Disordered" evidence="1">
    <location>
        <begin position="185"/>
        <end position="207"/>
    </location>
</feature>
<dbReference type="RefSeq" id="WP_153725169.1">
    <property type="nucleotide sequence ID" value="NZ_CP045875.1"/>
</dbReference>
<dbReference type="CDD" id="cd00118">
    <property type="entry name" value="LysM"/>
    <property type="match status" value="4"/>
</dbReference>
<dbReference type="AlphaFoldDB" id="A0A5Q2MYA4"/>
<feature type="signal peptide" evidence="2">
    <location>
        <begin position="1"/>
        <end position="27"/>
    </location>
</feature>
<proteinExistence type="predicted"/>
<protein>
    <submittedName>
        <fullName evidence="4">LysM domain protein</fullName>
    </submittedName>
</protein>
<keyword evidence="2" id="KW-0732">Signal</keyword>
<feature type="domain" description="LysM" evidence="3">
    <location>
        <begin position="33"/>
        <end position="76"/>
    </location>
</feature>
<dbReference type="InterPro" id="IPR036779">
    <property type="entry name" value="LysM_dom_sf"/>
</dbReference>